<protein>
    <recommendedName>
        <fullName evidence="3">Guanine nucleotide-binding protein subunit beta-like protein</fullName>
    </recommendedName>
</protein>
<accession>A0A059IZS5</accession>
<dbReference type="EMBL" id="AOKY01000595">
    <property type="protein sequence ID" value="KDB21100.1"/>
    <property type="molecule type" value="Genomic_DNA"/>
</dbReference>
<dbReference type="OrthoDB" id="239865at2759"/>
<dbReference type="AlphaFoldDB" id="A0A059IZS5"/>
<reference evidence="1 2" key="1">
    <citation type="submission" date="2014-02" db="EMBL/GenBank/DDBJ databases">
        <title>The Genome Sequence of Trichophyton interdigitale MR816.</title>
        <authorList>
            <consortium name="The Broad Institute Genomics Platform"/>
            <person name="Cuomo C.A."/>
            <person name="White T.C."/>
            <person name="Graser Y."/>
            <person name="Martinez-Rossi N."/>
            <person name="Heitman J."/>
            <person name="Young S.K."/>
            <person name="Zeng Q."/>
            <person name="Gargeya S."/>
            <person name="Abouelleil A."/>
            <person name="Alvarado L."/>
            <person name="Chapman S.B."/>
            <person name="Gainer-Dewar J."/>
            <person name="Goldberg J."/>
            <person name="Griggs A."/>
            <person name="Gujja S."/>
            <person name="Hansen M."/>
            <person name="Howarth C."/>
            <person name="Imamovic A."/>
            <person name="Larimer J."/>
            <person name="Martinez D."/>
            <person name="Murphy C."/>
            <person name="Pearson M.D."/>
            <person name="Persinoti G."/>
            <person name="Poon T."/>
            <person name="Priest M."/>
            <person name="Roberts A.D."/>
            <person name="Saif S."/>
            <person name="Shea T.D."/>
            <person name="Sykes S.N."/>
            <person name="Wortman J."/>
            <person name="Nusbaum C."/>
            <person name="Birren B."/>
        </authorList>
    </citation>
    <scope>NUCLEOTIDE SEQUENCE [LARGE SCALE GENOMIC DNA]</scope>
    <source>
        <strain evidence="1 2">MR816</strain>
    </source>
</reference>
<dbReference type="HOGENOM" id="CLU_022731_0_0_1"/>
<evidence type="ECO:0000313" key="2">
    <source>
        <dbReference type="Proteomes" id="UP000024533"/>
    </source>
</evidence>
<organism evidence="1 2">
    <name type="scientific">Trichophyton interdigitale (strain MR816)</name>
    <dbReference type="NCBI Taxonomy" id="1215338"/>
    <lineage>
        <taxon>Eukaryota</taxon>
        <taxon>Fungi</taxon>
        <taxon>Dikarya</taxon>
        <taxon>Ascomycota</taxon>
        <taxon>Pezizomycotina</taxon>
        <taxon>Eurotiomycetes</taxon>
        <taxon>Eurotiomycetidae</taxon>
        <taxon>Onygenales</taxon>
        <taxon>Arthrodermataceae</taxon>
        <taxon>Trichophyton</taxon>
    </lineage>
</organism>
<dbReference type="PANTHER" id="PTHR13211:SF0">
    <property type="entry name" value="TELOMERASE CAJAL BODY PROTEIN 1"/>
    <property type="match status" value="1"/>
</dbReference>
<dbReference type="STRING" id="1215338.A0A059IZS5"/>
<comment type="caution">
    <text evidence="1">The sequence shown here is derived from an EMBL/GenBank/DDBJ whole genome shotgun (WGS) entry which is preliminary data.</text>
</comment>
<dbReference type="InterPro" id="IPR036322">
    <property type="entry name" value="WD40_repeat_dom_sf"/>
</dbReference>
<dbReference type="Proteomes" id="UP000024533">
    <property type="component" value="Unassembled WGS sequence"/>
</dbReference>
<evidence type="ECO:0000313" key="1">
    <source>
        <dbReference type="EMBL" id="KDB21100.1"/>
    </source>
</evidence>
<sequence>MQESSINDGSGIKCVACCASSDELADADRPGEHGAHEWLASNYFKSAQWSPDGTTIITNSADNHLRSFILPPDLLENRDKPHILQPYHTIPSKEPIYSVALYPFYELQDPSTACLLSGLRDHPIRLNSALYPGVLGSYSLISPTTEAFITPHSLLYPSSLGGTHFLAGCDSMICLFDISRPGKEGPVSRLLTIPSKRRKLVGGGVGMKGIISAMSVDNSGSRMLAAGTFTRHIGLYGDNGVGDTIATFSIADTAADKIIGGNGVTQVLWGPCGRYLYVLERKSDGALVYDIRVTGQLVGWLEGRGADTNQRLDAGFIDINGSSELWAGGTDGVARMWKQPSHAEGGLRPTWEEKVHHDPIASTVVHPAGGVLATCSGQKQYPSFHEDNTSELAFVDRTARQVDNSLRIWSLT</sequence>
<dbReference type="SUPFAM" id="SSF50978">
    <property type="entry name" value="WD40 repeat-like"/>
    <property type="match status" value="1"/>
</dbReference>
<proteinExistence type="predicted"/>
<dbReference type="OMA" id="IRTWILP"/>
<dbReference type="InterPro" id="IPR015943">
    <property type="entry name" value="WD40/YVTN_repeat-like_dom_sf"/>
</dbReference>
<dbReference type="Gene3D" id="2.130.10.10">
    <property type="entry name" value="YVTN repeat-like/Quinoprotein amine dehydrogenase"/>
    <property type="match status" value="1"/>
</dbReference>
<keyword evidence="2" id="KW-1185">Reference proteome</keyword>
<dbReference type="PANTHER" id="PTHR13211">
    <property type="entry name" value="TELOMERASE CAJAL BODY PROTEIN 1"/>
    <property type="match status" value="1"/>
</dbReference>
<gene>
    <name evidence="1" type="ORF">H109_06944</name>
</gene>
<name>A0A059IZS5_TRIIM</name>
<dbReference type="InterPro" id="IPR051150">
    <property type="entry name" value="SWT21/TCAB1_mRNA_Telomere"/>
</dbReference>
<evidence type="ECO:0008006" key="3">
    <source>
        <dbReference type="Google" id="ProtNLM"/>
    </source>
</evidence>